<dbReference type="EMBL" id="DS022243">
    <property type="protein sequence ID" value="EWG39168.1"/>
    <property type="molecule type" value="Genomic_DNA"/>
</dbReference>
<dbReference type="EMBL" id="DS022243">
    <property type="protein sequence ID" value="EWG39176.1"/>
    <property type="molecule type" value="Genomic_DNA"/>
</dbReference>
<protein>
    <submittedName>
        <fullName evidence="1">Uncharacterized protein</fullName>
    </submittedName>
</protein>
<dbReference type="EMBL" id="DS022243">
    <property type="protein sequence ID" value="EWG39177.1"/>
    <property type="molecule type" value="Genomic_DNA"/>
</dbReference>
<dbReference type="EMBL" id="DS022243">
    <property type="protein sequence ID" value="EWG39174.1"/>
    <property type="molecule type" value="Genomic_DNA"/>
</dbReference>
<evidence type="ECO:0000313" key="1">
    <source>
        <dbReference type="EMBL" id="EWG39165.1"/>
    </source>
</evidence>
<dbReference type="EMBL" id="DS022243">
    <property type="protein sequence ID" value="EWG39175.1"/>
    <property type="molecule type" value="Genomic_DNA"/>
</dbReference>
<dbReference type="RefSeq" id="XP_018745366.1">
    <property type="nucleotide sequence ID" value="XM_018904045.1"/>
</dbReference>
<reference evidence="1 2" key="1">
    <citation type="journal article" date="2010" name="Nature">
        <title>Comparative genomics reveals mobile pathogenicity chromosomes in Fusarium.</title>
        <authorList>
            <person name="Ma L.J."/>
            <person name="van der Does H.C."/>
            <person name="Borkovich K.A."/>
            <person name="Coleman J.J."/>
            <person name="Daboussi M.J."/>
            <person name="Di Pietro A."/>
            <person name="Dufresne M."/>
            <person name="Freitag M."/>
            <person name="Grabherr M."/>
            <person name="Henrissat B."/>
            <person name="Houterman P.M."/>
            <person name="Kang S."/>
            <person name="Shim W.B."/>
            <person name="Woloshuk C."/>
            <person name="Xie X."/>
            <person name="Xu J.R."/>
            <person name="Antoniw J."/>
            <person name="Baker S.E."/>
            <person name="Bluhm B.H."/>
            <person name="Breakspear A."/>
            <person name="Brown D.W."/>
            <person name="Butchko R.A."/>
            <person name="Chapman S."/>
            <person name="Coulson R."/>
            <person name="Coutinho P.M."/>
            <person name="Danchin E.G."/>
            <person name="Diener A."/>
            <person name="Gale L.R."/>
            <person name="Gardiner D.M."/>
            <person name="Goff S."/>
            <person name="Hammond-Kosack K.E."/>
            <person name="Hilburn K."/>
            <person name="Hua-Van A."/>
            <person name="Jonkers W."/>
            <person name="Kazan K."/>
            <person name="Kodira C.D."/>
            <person name="Koehrsen M."/>
            <person name="Kumar L."/>
            <person name="Lee Y.H."/>
            <person name="Li L."/>
            <person name="Manners J.M."/>
            <person name="Miranda-Saavedra D."/>
            <person name="Mukherjee M."/>
            <person name="Park G."/>
            <person name="Park J."/>
            <person name="Park S.Y."/>
            <person name="Proctor R.H."/>
            <person name="Regev A."/>
            <person name="Ruiz-Roldan M.C."/>
            <person name="Sain D."/>
            <person name="Sakthikumar S."/>
            <person name="Sykes S."/>
            <person name="Schwartz D.C."/>
            <person name="Turgeon B.G."/>
            <person name="Wapinski I."/>
            <person name="Yoder O."/>
            <person name="Young S."/>
            <person name="Zeng Q."/>
            <person name="Zhou S."/>
            <person name="Galagan J."/>
            <person name="Cuomo C.A."/>
            <person name="Kistler H.C."/>
            <person name="Rep M."/>
        </authorList>
    </citation>
    <scope>NUCLEOTIDE SEQUENCE [LARGE SCALE GENOMIC DNA]</scope>
    <source>
        <strain evidence="1">7600</strain>
        <strain evidence="2">M3125 / FGSC 7600</strain>
    </source>
</reference>
<dbReference type="RefSeq" id="XP_018745356.1">
    <property type="nucleotide sequence ID" value="XM_018904048.1"/>
</dbReference>
<dbReference type="EMBL" id="DS022243">
    <property type="protein sequence ID" value="EWG39173.1"/>
    <property type="molecule type" value="Genomic_DNA"/>
</dbReference>
<dbReference type="EMBL" id="DS022243">
    <property type="protein sequence ID" value="EWG39163.1"/>
    <property type="molecule type" value="Genomic_DNA"/>
</dbReference>
<dbReference type="EMBL" id="DS022243">
    <property type="protein sequence ID" value="EWG39167.1"/>
    <property type="molecule type" value="Genomic_DNA"/>
</dbReference>
<gene>
    <name evidence="1" type="ORF">FVEG_14981</name>
</gene>
<proteinExistence type="predicted"/>
<dbReference type="EMBL" id="DS022243">
    <property type="protein sequence ID" value="EWG39164.1"/>
    <property type="molecule type" value="Genomic_DNA"/>
</dbReference>
<evidence type="ECO:0000313" key="2">
    <source>
        <dbReference type="Proteomes" id="UP000009096"/>
    </source>
</evidence>
<dbReference type="KEGG" id="fvr:FVEG_14981"/>
<dbReference type="RefSeq" id="XP_018745361.1">
    <property type="nucleotide sequence ID" value="XM_018904053.1"/>
</dbReference>
<dbReference type="RefSeq" id="XP_018745354.1">
    <property type="nucleotide sequence ID" value="XM_018904041.1"/>
</dbReference>
<dbReference type="EMBL" id="DS022243">
    <property type="protein sequence ID" value="EWG39171.1"/>
    <property type="molecule type" value="Genomic_DNA"/>
</dbReference>
<dbReference type="RefSeq" id="XP_018745358.1">
    <property type="nucleotide sequence ID" value="XM_018904050.1"/>
</dbReference>
<dbReference type="VEuPathDB" id="FungiDB:FVEG_14981"/>
<dbReference type="RefSeq" id="XP_018745359.1">
    <property type="nucleotide sequence ID" value="XM_018904051.1"/>
</dbReference>
<dbReference type="RefSeq" id="XP_018745367.1">
    <property type="nucleotide sequence ID" value="XM_018904046.1"/>
</dbReference>
<reference evidence="1" key="2">
    <citation type="submission" date="2013-11" db="EMBL/GenBank/DDBJ databases">
        <authorList>
            <consortium name="The Broad Institute Genome Sequencing Platform"/>
            <person name="Ma L.-J."/>
            <person name="Corby-Kistler H."/>
            <person name="Broz K."/>
            <person name="Gale L.R."/>
            <person name="Jonkers W."/>
            <person name="O'Donnell K."/>
            <person name="Ploetz R."/>
            <person name="Steinberg C."/>
            <person name="Schwartz D.C."/>
            <person name="VanEtten H."/>
            <person name="Zhou S."/>
            <person name="Young S.K."/>
            <person name="Zeng Q."/>
            <person name="Gargeya S."/>
            <person name="Fitzgerald M."/>
            <person name="Abouelleil A."/>
            <person name="Alvarado L."/>
            <person name="Chapman S.B."/>
            <person name="Gainer-Dewar J."/>
            <person name="Goldberg J."/>
            <person name="Griggs A."/>
            <person name="Gujja S."/>
            <person name="Hansen M."/>
            <person name="Howarth C."/>
            <person name="Imamovic A."/>
            <person name="Ireland A."/>
            <person name="Larimer J."/>
            <person name="McCowan C."/>
            <person name="Murphy C."/>
            <person name="Pearson M."/>
            <person name="Poon T.W."/>
            <person name="Priest M."/>
            <person name="Roberts A."/>
            <person name="Saif S."/>
            <person name="Shea T."/>
            <person name="Sykes S."/>
            <person name="Wortman J."/>
            <person name="Nusbaum C."/>
            <person name="Birren B."/>
        </authorList>
    </citation>
    <scope>NUCLEOTIDE SEQUENCE</scope>
    <source>
        <strain evidence="1">7600</strain>
    </source>
</reference>
<accession>W7LUL6</accession>
<dbReference type="RefSeq" id="XP_018745363.1">
    <property type="nucleotide sequence ID" value="XM_018904055.1"/>
</dbReference>
<name>W7LUL6_GIBM7</name>
<dbReference type="EMBL" id="DS022243">
    <property type="protein sequence ID" value="EWG39165.1"/>
    <property type="molecule type" value="Genomic_DNA"/>
</dbReference>
<dbReference type="Proteomes" id="UP000009096">
    <property type="component" value="Chromosome 6"/>
</dbReference>
<dbReference type="EMBL" id="DS022243">
    <property type="protein sequence ID" value="EWG39169.1"/>
    <property type="molecule type" value="Genomic_DNA"/>
</dbReference>
<sequence>MRETEVPALAGCGRVDSGFGFGTVASEGWGGGVARCKSSLSVYVPSGFHYVSRDAMRSWRAIVYLLRPGIAIRDLSDSITYCLSLSWEQDVYHRRHKAPWWDIVAGEVTRWNSIVSVCVGRRRADAQTPAHEEIIRNGGREWTYNMMAVQRTLVYFQ</sequence>
<dbReference type="AlphaFoldDB" id="W7LUL6"/>
<organism evidence="1 2">
    <name type="scientific">Gibberella moniliformis (strain M3125 / FGSC 7600)</name>
    <name type="common">Maize ear and stalk rot fungus</name>
    <name type="synonym">Fusarium verticillioides</name>
    <dbReference type="NCBI Taxonomy" id="334819"/>
    <lineage>
        <taxon>Eukaryota</taxon>
        <taxon>Fungi</taxon>
        <taxon>Dikarya</taxon>
        <taxon>Ascomycota</taxon>
        <taxon>Pezizomycotina</taxon>
        <taxon>Sordariomycetes</taxon>
        <taxon>Hypocreomycetidae</taxon>
        <taxon>Hypocreales</taxon>
        <taxon>Nectriaceae</taxon>
        <taxon>Fusarium</taxon>
        <taxon>Fusarium fujikuroi species complex</taxon>
    </lineage>
</organism>
<dbReference type="GeneID" id="30071857"/>
<dbReference type="EMBL" id="DS022243">
    <property type="protein sequence ID" value="EWG39170.1"/>
    <property type="molecule type" value="Genomic_DNA"/>
</dbReference>
<dbReference type="RefSeq" id="XP_018745362.1">
    <property type="nucleotide sequence ID" value="XM_018904054.1"/>
</dbReference>
<dbReference type="EMBL" id="DS022243">
    <property type="protein sequence ID" value="EWG39172.1"/>
    <property type="molecule type" value="Genomic_DNA"/>
</dbReference>
<dbReference type="RefSeq" id="XP_018745368.1">
    <property type="nucleotide sequence ID" value="XM_018904047.1"/>
</dbReference>
<dbReference type="RefSeq" id="XP_018745355.1">
    <property type="nucleotide sequence ID" value="XM_018904042.1"/>
</dbReference>
<dbReference type="EMBL" id="DS022243">
    <property type="protein sequence ID" value="EWG39166.1"/>
    <property type="molecule type" value="Genomic_DNA"/>
</dbReference>
<dbReference type="RefSeq" id="XP_018745360.1">
    <property type="nucleotide sequence ID" value="XM_018904052.1"/>
</dbReference>
<dbReference type="RefSeq" id="XP_018745364.1">
    <property type="nucleotide sequence ID" value="XM_018904043.1"/>
</dbReference>
<dbReference type="RefSeq" id="XP_018745357.1">
    <property type="nucleotide sequence ID" value="XM_018904049.1"/>
</dbReference>
<dbReference type="RefSeq" id="XP_018745365.1">
    <property type="nucleotide sequence ID" value="XM_018904044.1"/>
</dbReference>
<keyword evidence="2" id="KW-1185">Reference proteome</keyword>